<dbReference type="OrthoDB" id="6516520at2759"/>
<dbReference type="InParanoid" id="A0A6P6XXR3"/>
<evidence type="ECO:0000313" key="1">
    <source>
        <dbReference type="Proteomes" id="UP000515146"/>
    </source>
</evidence>
<dbReference type="KEGG" id="dpte:113792217"/>
<protein>
    <submittedName>
        <fullName evidence="2">Uncharacterized protein LOC113792217</fullName>
    </submittedName>
</protein>
<gene>
    <name evidence="2" type="primary">LOC113792217</name>
</gene>
<keyword evidence="1" id="KW-1185">Reference proteome</keyword>
<dbReference type="AlphaFoldDB" id="A0A6P6XXR3"/>
<proteinExistence type="predicted"/>
<name>A0A6P6XXR3_DERPT</name>
<dbReference type="RefSeq" id="XP_027197928.1">
    <property type="nucleotide sequence ID" value="XM_027342127.1"/>
</dbReference>
<dbReference type="Proteomes" id="UP000515146">
    <property type="component" value="Unplaced"/>
</dbReference>
<sequence length="271" mass="31816">MSVINNNDQSINKESNEKSYKSLYCLINDQSFHAECELLKRMSPKIGIRLRNSEYSRSIEQFCRWIDKLCSKIKHFPNDYNQITVNKLEQFGFCLYKISIISMKVFRLSKIWIELGQLINHFLMIIGLASRICIFIKAMMVYTYDIYNHHLHDDDNDKLKNFFNKMGIQAISTKMIDSGRKLSIVENNNDLGVPIDRKLFQSSSKLTTTTLQTNPIKTTKQMKMKQNFISVQIDDKEKKKQQNFGRKKLRKKVLRKLSMANKFTVMIESAL</sequence>
<reference evidence="2" key="1">
    <citation type="submission" date="2025-08" db="UniProtKB">
        <authorList>
            <consortium name="RefSeq"/>
        </authorList>
    </citation>
    <scope>IDENTIFICATION</scope>
    <source>
        <strain evidence="2">Airmid</strain>
    </source>
</reference>
<accession>A0A6P6XXR3</accession>
<evidence type="ECO:0000313" key="2">
    <source>
        <dbReference type="RefSeq" id="XP_027197928.1"/>
    </source>
</evidence>
<organism evidence="1 2">
    <name type="scientific">Dermatophagoides pteronyssinus</name>
    <name type="common">European house dust mite</name>
    <dbReference type="NCBI Taxonomy" id="6956"/>
    <lineage>
        <taxon>Eukaryota</taxon>
        <taxon>Metazoa</taxon>
        <taxon>Ecdysozoa</taxon>
        <taxon>Arthropoda</taxon>
        <taxon>Chelicerata</taxon>
        <taxon>Arachnida</taxon>
        <taxon>Acari</taxon>
        <taxon>Acariformes</taxon>
        <taxon>Sarcoptiformes</taxon>
        <taxon>Astigmata</taxon>
        <taxon>Psoroptidia</taxon>
        <taxon>Analgoidea</taxon>
        <taxon>Pyroglyphidae</taxon>
        <taxon>Dermatophagoidinae</taxon>
        <taxon>Dermatophagoides</taxon>
    </lineage>
</organism>